<dbReference type="EMBL" id="ASRX01000102">
    <property type="protein sequence ID" value="EYF00672.1"/>
    <property type="molecule type" value="Genomic_DNA"/>
</dbReference>
<dbReference type="OrthoDB" id="5525185at2"/>
<keyword evidence="1" id="KW-0732">Signal</keyword>
<proteinExistence type="predicted"/>
<evidence type="ECO:0000256" key="1">
    <source>
        <dbReference type="SAM" id="SignalP"/>
    </source>
</evidence>
<organism evidence="2 3">
    <name type="scientific">Chondromyces apiculatus DSM 436</name>
    <dbReference type="NCBI Taxonomy" id="1192034"/>
    <lineage>
        <taxon>Bacteria</taxon>
        <taxon>Pseudomonadati</taxon>
        <taxon>Myxococcota</taxon>
        <taxon>Polyangia</taxon>
        <taxon>Polyangiales</taxon>
        <taxon>Polyangiaceae</taxon>
        <taxon>Chondromyces</taxon>
    </lineage>
</organism>
<dbReference type="STRING" id="1192034.CAP_0363"/>
<dbReference type="AlphaFoldDB" id="A0A017SV91"/>
<dbReference type="RefSeq" id="WP_044250729.1">
    <property type="nucleotide sequence ID" value="NZ_ASRX01000102.1"/>
</dbReference>
<evidence type="ECO:0008006" key="4">
    <source>
        <dbReference type="Google" id="ProtNLM"/>
    </source>
</evidence>
<accession>A0A017SV91</accession>
<protein>
    <recommendedName>
        <fullName evidence="4">Lipoprotein</fullName>
    </recommendedName>
</protein>
<reference evidence="2 3" key="1">
    <citation type="submission" date="2013-05" db="EMBL/GenBank/DDBJ databases">
        <title>Genome assembly of Chondromyces apiculatus DSM 436.</title>
        <authorList>
            <person name="Sharma G."/>
            <person name="Khatri I."/>
            <person name="Kaur C."/>
            <person name="Mayilraj S."/>
            <person name="Subramanian S."/>
        </authorList>
    </citation>
    <scope>NUCLEOTIDE SEQUENCE [LARGE SCALE GENOMIC DNA]</scope>
    <source>
        <strain evidence="2 3">DSM 436</strain>
    </source>
</reference>
<evidence type="ECO:0000313" key="3">
    <source>
        <dbReference type="Proteomes" id="UP000019678"/>
    </source>
</evidence>
<feature type="signal peptide" evidence="1">
    <location>
        <begin position="1"/>
        <end position="21"/>
    </location>
</feature>
<name>A0A017SV91_9BACT</name>
<evidence type="ECO:0000313" key="2">
    <source>
        <dbReference type="EMBL" id="EYF00672.1"/>
    </source>
</evidence>
<gene>
    <name evidence="2" type="ORF">CAP_0363</name>
</gene>
<feature type="chain" id="PRO_5001496689" description="Lipoprotein" evidence="1">
    <location>
        <begin position="22"/>
        <end position="113"/>
    </location>
</feature>
<dbReference type="Proteomes" id="UP000019678">
    <property type="component" value="Unassembled WGS sequence"/>
</dbReference>
<comment type="caution">
    <text evidence="2">The sequence shown here is derived from an EMBL/GenBank/DDBJ whole genome shotgun (WGS) entry which is preliminary data.</text>
</comment>
<keyword evidence="3" id="KW-1185">Reference proteome</keyword>
<sequence>MNKLKALFLLTMLSFSVPACGGTAAEYCDLLCDCEGCNDDEYDECVVNTQASIDKAYEYDCIDEWDDVEACMLEKSDCRGDNFETDIDCLDDLAEAEVCVHDRSDGRFSLFSY</sequence>